<reference evidence="1 2" key="1">
    <citation type="submission" date="2016-06" db="EMBL/GenBank/DDBJ databases">
        <authorList>
            <person name="Kjaerup R.B."/>
            <person name="Dalgaard T.S."/>
            <person name="Juul-Madsen H.R."/>
        </authorList>
    </citation>
    <scope>NUCLEOTIDE SEQUENCE [LARGE SCALE GENOMIC DNA]</scope>
    <source>
        <strain evidence="1">2</strain>
    </source>
</reference>
<evidence type="ECO:0000313" key="1">
    <source>
        <dbReference type="EMBL" id="SBT04507.1"/>
    </source>
</evidence>
<gene>
    <name evidence="1" type="ORF">PROAA_130025</name>
</gene>
<proteinExistence type="predicted"/>
<dbReference type="AlphaFoldDB" id="A0A1A8XJE1"/>
<dbReference type="EMBL" id="FLQY01000035">
    <property type="protein sequence ID" value="SBT04507.1"/>
    <property type="molecule type" value="Genomic_DNA"/>
</dbReference>
<evidence type="ECO:0000313" key="2">
    <source>
        <dbReference type="Proteomes" id="UP000199600"/>
    </source>
</evidence>
<sequence length="150" mass="17395">MLPDKVAFAFPIHPRQMNCALALDEANHLRHRVLRRYRNHHVHVVRHQMPFHYLALFLSSKLAEYFSEMLAQLSVQCPAPTLWNEYHVIFAVPRRVAQTFKLVHLVSSSHVLGGSRLEVSTMDNSEYVKLLLPPRQSRGNSFGCRAIRNR</sequence>
<protein>
    <submittedName>
        <fullName evidence="1">Uncharacterized protein</fullName>
    </submittedName>
</protein>
<name>A0A1A8XJE1_9RHOO</name>
<accession>A0A1A8XJE1</accession>
<keyword evidence="2" id="KW-1185">Reference proteome</keyword>
<dbReference type="Proteomes" id="UP000199600">
    <property type="component" value="Unassembled WGS sequence"/>
</dbReference>
<organism evidence="1 2">
    <name type="scientific">Candidatus Propionivibrio aalborgensis</name>
    <dbReference type="NCBI Taxonomy" id="1860101"/>
    <lineage>
        <taxon>Bacteria</taxon>
        <taxon>Pseudomonadati</taxon>
        <taxon>Pseudomonadota</taxon>
        <taxon>Betaproteobacteria</taxon>
        <taxon>Rhodocyclales</taxon>
        <taxon>Rhodocyclaceae</taxon>
        <taxon>Propionivibrio</taxon>
    </lineage>
</organism>